<dbReference type="OrthoDB" id="3420364at2"/>
<protein>
    <submittedName>
        <fullName evidence="2">Uncharacterized protein</fullName>
    </submittedName>
</protein>
<evidence type="ECO:0000313" key="3">
    <source>
        <dbReference type="Proteomes" id="UP000189677"/>
    </source>
</evidence>
<sequence>MVHLQYTVPVESVPRRWFEQAVVTLFDLVAETRTDDGRLFLADGREVPDLRLVRGDHLRVGAVYEVDDDACVRVEEWDRRSAVRVAQHVSDGSVRAEIEGILKDVERPREAGLRGSMSASGTSGTNRWASLTRATGTAHIRLDDWWDAAAKDRPGPGSGKEPAVRQLAPPSPPAPLEARLDHRLGRATVRATPGQLPDSRWAIRVSLTAHGRPLLRPLTAVALRLSARTLRRHFTRTLDTVAARWDDVVPDLVSQDMPRLRERILTTALDTPQYRSGPRETL</sequence>
<gene>
    <name evidence="2" type="ORF">BBN63_24615</name>
</gene>
<keyword evidence="3" id="KW-1185">Reference proteome</keyword>
<evidence type="ECO:0000313" key="2">
    <source>
        <dbReference type="EMBL" id="AQU68896.1"/>
    </source>
</evidence>
<dbReference type="AlphaFoldDB" id="A0A1U9QXC1"/>
<proteinExistence type="predicted"/>
<name>A0A1U9QXC1_STRNV</name>
<dbReference type="RefSeq" id="WP_078077522.1">
    <property type="nucleotide sequence ID" value="NZ_CP018047.1"/>
</dbReference>
<evidence type="ECO:0000256" key="1">
    <source>
        <dbReference type="SAM" id="MobiDB-lite"/>
    </source>
</evidence>
<reference evidence="2 3" key="1">
    <citation type="submission" date="2016-11" db="EMBL/GenBank/DDBJ databases">
        <title>Complete genome sequence of Streptomyces niveus SCSIO 3406.</title>
        <authorList>
            <person name="Zhu Q."/>
            <person name="Cheng W."/>
            <person name="Song Y."/>
            <person name="Li Q."/>
            <person name="Ju J."/>
        </authorList>
    </citation>
    <scope>NUCLEOTIDE SEQUENCE [LARGE SCALE GENOMIC DNA]</scope>
    <source>
        <strain evidence="2 3">SCSIO 3406</strain>
    </source>
</reference>
<dbReference type="KEGG" id="snw:BBN63_24615"/>
<accession>A0A1U9QXC1</accession>
<dbReference type="EMBL" id="CP018047">
    <property type="protein sequence ID" value="AQU68896.1"/>
    <property type="molecule type" value="Genomic_DNA"/>
</dbReference>
<feature type="region of interest" description="Disordered" evidence="1">
    <location>
        <begin position="149"/>
        <end position="172"/>
    </location>
</feature>
<organism evidence="2 3">
    <name type="scientific">Streptomyces niveus</name>
    <name type="common">Streptomyces spheroides</name>
    <dbReference type="NCBI Taxonomy" id="193462"/>
    <lineage>
        <taxon>Bacteria</taxon>
        <taxon>Bacillati</taxon>
        <taxon>Actinomycetota</taxon>
        <taxon>Actinomycetes</taxon>
        <taxon>Kitasatosporales</taxon>
        <taxon>Streptomycetaceae</taxon>
        <taxon>Streptomyces</taxon>
    </lineage>
</organism>
<dbReference type="Proteomes" id="UP000189677">
    <property type="component" value="Chromosome"/>
</dbReference>